<dbReference type="InterPro" id="IPR050345">
    <property type="entry name" value="Aliph_Amidase/BUP"/>
</dbReference>
<dbReference type="RefSeq" id="WP_179754513.1">
    <property type="nucleotide sequence ID" value="NZ_JACCBU010000001.1"/>
</dbReference>
<reference evidence="3 4" key="1">
    <citation type="submission" date="2020-07" db="EMBL/GenBank/DDBJ databases">
        <title>Sequencing the genomes of 1000 actinobacteria strains.</title>
        <authorList>
            <person name="Klenk H.-P."/>
        </authorList>
    </citation>
    <scope>NUCLEOTIDE SEQUENCE [LARGE SCALE GENOMIC DNA]</scope>
    <source>
        <strain evidence="3 4">DSM 22083</strain>
    </source>
</reference>
<gene>
    <name evidence="3" type="ORF">BKA15_004526</name>
</gene>
<dbReference type="Proteomes" id="UP000569914">
    <property type="component" value="Unassembled WGS sequence"/>
</dbReference>
<protein>
    <submittedName>
        <fullName evidence="3">Putative amidohydrolase</fullName>
    </submittedName>
</protein>
<dbReference type="EMBL" id="JACCBU010000001">
    <property type="protein sequence ID" value="NYE73197.1"/>
    <property type="molecule type" value="Genomic_DNA"/>
</dbReference>
<sequence length="287" mass="31362">MIEAGKLRVGLGQGAGAHRGVSADDIRRNGATIRALIGAAAAEGARLVAFTEGALSYPTKRAISADPDQVTVADWSKYAWDAVEEELRTIGEAAAEHSVWVVVGCLTRSPDPGRPYNSLVVFDDHGTTIGRYDKRHLSRNEDAVYRLTRGSEPLIFTVDGIRVGCLLCIEGMLPELVIEYEQLEADALILATMTEGPSPANEDKRVLALAEMADLWVLQPTPALQPDWLGSSVAWPGYRWLVRGTPGEQPSVVIAGLDLTVDDWRVRAGRESGRPWRQRQRLLLDGR</sequence>
<keyword evidence="1 3" id="KW-0378">Hydrolase</keyword>
<evidence type="ECO:0000313" key="4">
    <source>
        <dbReference type="Proteomes" id="UP000569914"/>
    </source>
</evidence>
<dbReference type="SUPFAM" id="SSF56317">
    <property type="entry name" value="Carbon-nitrogen hydrolase"/>
    <property type="match status" value="1"/>
</dbReference>
<dbReference type="PANTHER" id="PTHR43674">
    <property type="entry name" value="NITRILASE C965.09-RELATED"/>
    <property type="match status" value="1"/>
</dbReference>
<name>A0A7Y9IAF6_9ACTN</name>
<dbReference type="InterPro" id="IPR036526">
    <property type="entry name" value="C-N_Hydrolase_sf"/>
</dbReference>
<dbReference type="CDD" id="cd07197">
    <property type="entry name" value="nitrilase"/>
    <property type="match status" value="1"/>
</dbReference>
<dbReference type="PANTHER" id="PTHR43674:SF16">
    <property type="entry name" value="CARBON-NITROGEN FAMILY, PUTATIVE (AFU_ORTHOLOGUE AFUA_5G02350)-RELATED"/>
    <property type="match status" value="1"/>
</dbReference>
<comment type="caution">
    <text evidence="3">The sequence shown here is derived from an EMBL/GenBank/DDBJ whole genome shotgun (WGS) entry which is preliminary data.</text>
</comment>
<evidence type="ECO:0000259" key="2">
    <source>
        <dbReference type="PROSITE" id="PS50263"/>
    </source>
</evidence>
<dbReference type="PROSITE" id="PS50263">
    <property type="entry name" value="CN_HYDROLASE"/>
    <property type="match status" value="1"/>
</dbReference>
<dbReference type="GO" id="GO:0016811">
    <property type="term" value="F:hydrolase activity, acting on carbon-nitrogen (but not peptide) bonds, in linear amides"/>
    <property type="evidence" value="ECO:0007669"/>
    <property type="project" value="TreeGrafter"/>
</dbReference>
<proteinExistence type="predicted"/>
<accession>A0A7Y9IAF6</accession>
<evidence type="ECO:0000256" key="1">
    <source>
        <dbReference type="ARBA" id="ARBA00022801"/>
    </source>
</evidence>
<dbReference type="InterPro" id="IPR003010">
    <property type="entry name" value="C-N_Hydrolase"/>
</dbReference>
<organism evidence="3 4">
    <name type="scientific">Microlunatus parietis</name>
    <dbReference type="NCBI Taxonomy" id="682979"/>
    <lineage>
        <taxon>Bacteria</taxon>
        <taxon>Bacillati</taxon>
        <taxon>Actinomycetota</taxon>
        <taxon>Actinomycetes</taxon>
        <taxon>Propionibacteriales</taxon>
        <taxon>Propionibacteriaceae</taxon>
        <taxon>Microlunatus</taxon>
    </lineage>
</organism>
<dbReference type="Gene3D" id="3.60.110.10">
    <property type="entry name" value="Carbon-nitrogen hydrolase"/>
    <property type="match status" value="1"/>
</dbReference>
<evidence type="ECO:0000313" key="3">
    <source>
        <dbReference type="EMBL" id="NYE73197.1"/>
    </source>
</evidence>
<dbReference type="AlphaFoldDB" id="A0A7Y9IAF6"/>
<dbReference type="Pfam" id="PF00795">
    <property type="entry name" value="CN_hydrolase"/>
    <property type="match status" value="1"/>
</dbReference>
<feature type="domain" description="CN hydrolase" evidence="2">
    <location>
        <begin position="7"/>
        <end position="287"/>
    </location>
</feature>
<keyword evidence="4" id="KW-1185">Reference proteome</keyword>